<evidence type="ECO:0000313" key="4">
    <source>
        <dbReference type="Proteomes" id="UP000034444"/>
    </source>
</evidence>
<dbReference type="EMBL" id="CP011308">
    <property type="protein sequence ID" value="AKF25255.1"/>
    <property type="molecule type" value="Genomic_DNA"/>
</dbReference>
<sequence>MFPKKLLFISLISTLFFASADSIPLNSLEGSWILRTMDGYKVLSARAILDFHAKHRKIDGYDGCNRIEGKLKLHTDDRYSSKLKTYRYECLNSTKRFVSTRLHQAIGEGFIIQKGKMKDEEGIVLKSEHHTLFFKKLGKSSIIDHIKTKIPGLK</sequence>
<evidence type="ECO:0000256" key="1">
    <source>
        <dbReference type="SAM" id="SignalP"/>
    </source>
</evidence>
<feature type="domain" description="DUF306" evidence="2">
    <location>
        <begin position="28"/>
        <end position="93"/>
    </location>
</feature>
<accession>A0A7U4M1R1</accession>
<reference evidence="4" key="2">
    <citation type="journal article" date="2017" name="Stand. Genomic Sci.">
        <title>Complete genome sequence of the sulfur-oxidizing chemolithoautotrophic Sulfurovum lithotrophicum 42BKTT.</title>
        <authorList>
            <person name="Jeon W."/>
            <person name="Priscilla L."/>
            <person name="Park G."/>
            <person name="Lee H."/>
            <person name="Lee N."/>
            <person name="Lee D."/>
            <person name="Kwon H."/>
            <person name="Ahn I."/>
            <person name="Lee C."/>
            <person name="Lee H."/>
            <person name="Ahn J."/>
        </authorList>
    </citation>
    <scope>NUCLEOTIDE SEQUENCE [LARGE SCALE GENOMIC DNA]</scope>
    <source>
        <strain evidence="4">ATCC BAA-797 / 42BKT</strain>
    </source>
</reference>
<dbReference type="RefSeq" id="WP_046551333.1">
    <property type="nucleotide sequence ID" value="NZ_CP011308.1"/>
</dbReference>
<keyword evidence="1" id="KW-0732">Signal</keyword>
<evidence type="ECO:0000259" key="2">
    <source>
        <dbReference type="Pfam" id="PF03724"/>
    </source>
</evidence>
<name>A0A7U4M1R1_9BACT</name>
<proteinExistence type="predicted"/>
<evidence type="ECO:0000313" key="3">
    <source>
        <dbReference type="EMBL" id="AKF25255.1"/>
    </source>
</evidence>
<reference evidence="3 4" key="1">
    <citation type="submission" date="2015-04" db="EMBL/GenBank/DDBJ databases">
        <title>Complete genome sequence of Sulfurovum lithotrophicum ATCC BAA-797T.</title>
        <authorList>
            <person name="Ahn J."/>
            <person name="Park G."/>
            <person name="Jeon W."/>
            <person name="Jang Y."/>
            <person name="Jang M."/>
            <person name="Lee H."/>
            <person name="Lee H."/>
        </authorList>
    </citation>
    <scope>NUCLEOTIDE SEQUENCE [LARGE SCALE GENOMIC DNA]</scope>
    <source>
        <strain evidence="4">ATCC BAA-797 / 42BKT</strain>
    </source>
</reference>
<dbReference type="Proteomes" id="UP000034444">
    <property type="component" value="Chromosome"/>
</dbReference>
<feature type="chain" id="PRO_5030823571" description="DUF306 domain-containing protein" evidence="1">
    <location>
        <begin position="21"/>
        <end position="154"/>
    </location>
</feature>
<dbReference type="KEGG" id="slh:YH65_07510"/>
<keyword evidence="4" id="KW-1185">Reference proteome</keyword>
<dbReference type="Gene3D" id="2.40.128.270">
    <property type="match status" value="1"/>
</dbReference>
<dbReference type="Pfam" id="PF03724">
    <property type="entry name" value="META"/>
    <property type="match status" value="1"/>
</dbReference>
<dbReference type="InterPro" id="IPR005184">
    <property type="entry name" value="DUF306_Meta_HslJ"/>
</dbReference>
<dbReference type="OrthoDB" id="5372963at2"/>
<gene>
    <name evidence="3" type="ORF">YH65_07510</name>
</gene>
<dbReference type="InterPro" id="IPR038670">
    <property type="entry name" value="HslJ-like_sf"/>
</dbReference>
<dbReference type="AlphaFoldDB" id="A0A7U4M1R1"/>
<protein>
    <recommendedName>
        <fullName evidence="2">DUF306 domain-containing protein</fullName>
    </recommendedName>
</protein>
<feature type="signal peptide" evidence="1">
    <location>
        <begin position="1"/>
        <end position="20"/>
    </location>
</feature>
<organism evidence="3 4">
    <name type="scientific">Sulfurovum lithotrophicum</name>
    <dbReference type="NCBI Taxonomy" id="206403"/>
    <lineage>
        <taxon>Bacteria</taxon>
        <taxon>Pseudomonadati</taxon>
        <taxon>Campylobacterota</taxon>
        <taxon>Epsilonproteobacteria</taxon>
        <taxon>Campylobacterales</taxon>
        <taxon>Sulfurovaceae</taxon>
        <taxon>Sulfurovum</taxon>
    </lineage>
</organism>